<dbReference type="PROSITE" id="PS50111">
    <property type="entry name" value="CHEMOTAXIS_TRANSDUC_2"/>
    <property type="match status" value="1"/>
</dbReference>
<dbReference type="SMART" id="SM00283">
    <property type="entry name" value="MA"/>
    <property type="match status" value="1"/>
</dbReference>
<dbReference type="GO" id="GO:0007165">
    <property type="term" value="P:signal transduction"/>
    <property type="evidence" value="ECO:0007669"/>
    <property type="project" value="UniProtKB-KW"/>
</dbReference>
<evidence type="ECO:0000256" key="2">
    <source>
        <dbReference type="PROSITE-ProRule" id="PRU00284"/>
    </source>
</evidence>
<dbReference type="InterPro" id="IPR004089">
    <property type="entry name" value="MCPsignal_dom"/>
</dbReference>
<comment type="caution">
    <text evidence="6">The sequence shown here is derived from an EMBL/GenBank/DDBJ whole genome shotgun (WGS) entry which is preliminary data.</text>
</comment>
<dbReference type="PANTHER" id="PTHR32089:SF112">
    <property type="entry name" value="LYSOZYME-LIKE PROTEIN-RELATED"/>
    <property type="match status" value="1"/>
</dbReference>
<proteinExistence type="predicted"/>
<feature type="transmembrane region" description="Helical" evidence="4">
    <location>
        <begin position="43"/>
        <end position="59"/>
    </location>
</feature>
<evidence type="ECO:0000259" key="5">
    <source>
        <dbReference type="PROSITE" id="PS50111"/>
    </source>
</evidence>
<keyword evidence="4" id="KW-0472">Membrane</keyword>
<dbReference type="OrthoDB" id="9765597at2"/>
<evidence type="ECO:0000256" key="4">
    <source>
        <dbReference type="SAM" id="Phobius"/>
    </source>
</evidence>
<dbReference type="GO" id="GO:0016020">
    <property type="term" value="C:membrane"/>
    <property type="evidence" value="ECO:0007669"/>
    <property type="project" value="InterPro"/>
</dbReference>
<keyword evidence="7" id="KW-1185">Reference proteome</keyword>
<keyword evidence="4" id="KW-0812">Transmembrane</keyword>
<dbReference type="CDD" id="cd11386">
    <property type="entry name" value="MCP_signal"/>
    <property type="match status" value="1"/>
</dbReference>
<feature type="transmembrane region" description="Helical" evidence="4">
    <location>
        <begin position="153"/>
        <end position="173"/>
    </location>
</feature>
<evidence type="ECO:0000313" key="6">
    <source>
        <dbReference type="EMBL" id="TYT76025.1"/>
    </source>
</evidence>
<accession>A0A5Q4VEF5</accession>
<dbReference type="EMBL" id="VDMB01000001">
    <property type="protein sequence ID" value="TYT76025.1"/>
    <property type="molecule type" value="Genomic_DNA"/>
</dbReference>
<evidence type="ECO:0000256" key="3">
    <source>
        <dbReference type="SAM" id="MobiDB-lite"/>
    </source>
</evidence>
<dbReference type="AlphaFoldDB" id="A0A5Q4VEF5"/>
<dbReference type="Pfam" id="PF00015">
    <property type="entry name" value="MCPsignal"/>
    <property type="match status" value="1"/>
</dbReference>
<reference evidence="6 7" key="1">
    <citation type="submission" date="2019-06" db="EMBL/GenBank/DDBJ databases">
        <title>Desulfobotulus mexicanus sp. nov., a novel sulfate-reducing bacterium isolated from the sediment of an alkaline crater lake in Mexico.</title>
        <authorList>
            <person name="Hirschler-Rea A."/>
        </authorList>
    </citation>
    <scope>NUCLEOTIDE SEQUENCE [LARGE SCALE GENOMIC DNA]</scope>
    <source>
        <strain evidence="6 7">PAR22N</strain>
    </source>
</reference>
<protein>
    <recommendedName>
        <fullName evidence="5">Methyl-accepting transducer domain-containing protein</fullName>
    </recommendedName>
</protein>
<organism evidence="6 7">
    <name type="scientific">Desulfobotulus mexicanus</name>
    <dbReference type="NCBI Taxonomy" id="2586642"/>
    <lineage>
        <taxon>Bacteria</taxon>
        <taxon>Pseudomonadati</taxon>
        <taxon>Thermodesulfobacteriota</taxon>
        <taxon>Desulfobacteria</taxon>
        <taxon>Desulfobacterales</taxon>
        <taxon>Desulfobacteraceae</taxon>
        <taxon>Desulfobotulus</taxon>
    </lineage>
</organism>
<dbReference type="Gene3D" id="1.10.287.950">
    <property type="entry name" value="Methyl-accepting chemotaxis protein"/>
    <property type="match status" value="1"/>
</dbReference>
<keyword evidence="1 2" id="KW-0807">Transducer</keyword>
<dbReference type="PANTHER" id="PTHR32089">
    <property type="entry name" value="METHYL-ACCEPTING CHEMOTAXIS PROTEIN MCPB"/>
    <property type="match status" value="1"/>
</dbReference>
<feature type="compositionally biased region" description="Basic and acidic residues" evidence="3">
    <location>
        <begin position="1"/>
        <end position="11"/>
    </location>
</feature>
<keyword evidence="4" id="KW-1133">Transmembrane helix</keyword>
<feature type="region of interest" description="Disordered" evidence="3">
    <location>
        <begin position="1"/>
        <end position="25"/>
    </location>
</feature>
<name>A0A5Q4VEF5_9BACT</name>
<feature type="transmembrane region" description="Helical" evidence="4">
    <location>
        <begin position="179"/>
        <end position="196"/>
    </location>
</feature>
<feature type="transmembrane region" description="Helical" evidence="4">
    <location>
        <begin position="96"/>
        <end position="120"/>
    </location>
</feature>
<evidence type="ECO:0000256" key="1">
    <source>
        <dbReference type="ARBA" id="ARBA00023224"/>
    </source>
</evidence>
<feature type="domain" description="Methyl-accepting transducer" evidence="5">
    <location>
        <begin position="245"/>
        <end position="481"/>
    </location>
</feature>
<feature type="transmembrane region" description="Helical" evidence="4">
    <location>
        <begin position="126"/>
        <end position="146"/>
    </location>
</feature>
<evidence type="ECO:0000313" key="7">
    <source>
        <dbReference type="Proteomes" id="UP000321899"/>
    </source>
</evidence>
<dbReference type="SUPFAM" id="SSF58104">
    <property type="entry name" value="Methyl-accepting chemotaxis protein (MCP) signaling domain"/>
    <property type="match status" value="1"/>
</dbReference>
<sequence>MNDISGDKKMNDSANTEKISRSFKEKHRREADLELAARSRSSIAAYPMGLLLFYFLTPINQDLPAFFWMLTAGVVLITPLRFIVSRKTAESYDSAPALWHSLFLFGNYSVAFLWGLLGFISLQHYGIEWVSLLAVLSLCGLASGATSSMSPRLSAALIFVVLVIAPSILWGLIHGDSVSLAFAIFLGFFSAMLLMVTRSNHSWYWTGIKDKTQIAEQGKQLEKIFEAMKEKAENLGHAAMELKDISGETAEDTEALSSKAENVTSATETMGENIQSVAAAMDQATANLSSIASAVEEMTSTIQEIAQNTQGASQVTEEAVKKASLSTEKIRALGHGAEAIGKITEVITEISEQTNLLALNATIEAARAGEAGKGFAVVANEIKNLARQTADATLDIRRQIEEIQNATNVSIADIREISTVVHEANEGVCAIASAVEEQSVTMQEIAVHIGQATAGVEEVNARVSQNARNAASITDNIRDIRETSRKLAENGQLVDARAGQLTDISLSLKKLVAS</sequence>
<feature type="transmembrane region" description="Helical" evidence="4">
    <location>
        <begin position="65"/>
        <end position="84"/>
    </location>
</feature>
<dbReference type="Proteomes" id="UP000321899">
    <property type="component" value="Unassembled WGS sequence"/>
</dbReference>
<gene>
    <name evidence="6" type="ORF">FIM25_00265</name>
</gene>